<organism evidence="9 10">
    <name type="scientific">Citrus sinensis</name>
    <name type="common">Sweet orange</name>
    <name type="synonym">Citrus aurantium var. sinensis</name>
    <dbReference type="NCBI Taxonomy" id="2711"/>
    <lineage>
        <taxon>Eukaryota</taxon>
        <taxon>Viridiplantae</taxon>
        <taxon>Streptophyta</taxon>
        <taxon>Embryophyta</taxon>
        <taxon>Tracheophyta</taxon>
        <taxon>Spermatophyta</taxon>
        <taxon>Magnoliopsida</taxon>
        <taxon>eudicotyledons</taxon>
        <taxon>Gunneridae</taxon>
        <taxon>Pentapetalae</taxon>
        <taxon>rosids</taxon>
        <taxon>malvids</taxon>
        <taxon>Sapindales</taxon>
        <taxon>Rutaceae</taxon>
        <taxon>Aurantioideae</taxon>
        <taxon>Citrus</taxon>
    </lineage>
</organism>
<reference evidence="9 10" key="1">
    <citation type="submission" date="2014-04" db="EMBL/GenBank/DDBJ databases">
        <authorList>
            <consortium name="International Citrus Genome Consortium"/>
            <person name="Gmitter F."/>
            <person name="Chen C."/>
            <person name="Farmerie W."/>
            <person name="Harkins T."/>
            <person name="Desany B."/>
            <person name="Mohiuddin M."/>
            <person name="Kodira C."/>
            <person name="Borodovsky M."/>
            <person name="Lomsadze A."/>
            <person name="Burns P."/>
            <person name="Jenkins J."/>
            <person name="Prochnik S."/>
            <person name="Shu S."/>
            <person name="Chapman J."/>
            <person name="Pitluck S."/>
            <person name="Schmutz J."/>
            <person name="Rokhsar D."/>
        </authorList>
    </citation>
    <scope>NUCLEOTIDE SEQUENCE</scope>
</reference>
<evidence type="ECO:0000256" key="7">
    <source>
        <dbReference type="SAM" id="Phobius"/>
    </source>
</evidence>
<keyword evidence="7" id="KW-0812">Transmembrane</keyword>
<dbReference type="EMBL" id="KK784876">
    <property type="protein sequence ID" value="KDO80528.1"/>
    <property type="molecule type" value="Genomic_DNA"/>
</dbReference>
<dbReference type="GO" id="GO:0016887">
    <property type="term" value="F:ATP hydrolysis activity"/>
    <property type="evidence" value="ECO:0007669"/>
    <property type="project" value="InterPro"/>
</dbReference>
<accession>A0A067GLC1</accession>
<dbReference type="AlphaFoldDB" id="A0A067GLC1"/>
<feature type="transmembrane region" description="Helical" evidence="7">
    <location>
        <begin position="194"/>
        <end position="216"/>
    </location>
</feature>
<protein>
    <recommendedName>
        <fullName evidence="8">AAA+ ATPase domain-containing protein</fullName>
    </recommendedName>
</protein>
<dbReference type="PANTHER" id="PTHR11669:SF20">
    <property type="entry name" value="REPLICATION FACTOR C SUBUNIT 4"/>
    <property type="match status" value="1"/>
</dbReference>
<dbReference type="InterPro" id="IPR027417">
    <property type="entry name" value="P-loop_NTPase"/>
</dbReference>
<keyword evidence="3" id="KW-0235">DNA replication</keyword>
<dbReference type="CDD" id="cd00009">
    <property type="entry name" value="AAA"/>
    <property type="match status" value="1"/>
</dbReference>
<comment type="subunit">
    <text evidence="2">Heterotetramer of subunits RFC2, RFC3, RFC4 and RFC5 that can form a complex with RFC1.</text>
</comment>
<evidence type="ECO:0000259" key="8">
    <source>
        <dbReference type="SMART" id="SM00382"/>
    </source>
</evidence>
<keyword evidence="10" id="KW-1185">Reference proteome</keyword>
<feature type="domain" description="AAA+ ATPase" evidence="8">
    <location>
        <begin position="81"/>
        <end position="215"/>
    </location>
</feature>
<dbReference type="GO" id="GO:0005524">
    <property type="term" value="F:ATP binding"/>
    <property type="evidence" value="ECO:0007669"/>
    <property type="project" value="UniProtKB-KW"/>
</dbReference>
<evidence type="ECO:0000256" key="3">
    <source>
        <dbReference type="ARBA" id="ARBA00022705"/>
    </source>
</evidence>
<feature type="region of interest" description="Disordered" evidence="6">
    <location>
        <begin position="1"/>
        <end position="42"/>
    </location>
</feature>
<proteinExistence type="inferred from homology"/>
<gene>
    <name evidence="9" type="ORF">CISIN_1g016800mg</name>
</gene>
<dbReference type="Proteomes" id="UP000027120">
    <property type="component" value="Unassembled WGS sequence"/>
</dbReference>
<evidence type="ECO:0000256" key="5">
    <source>
        <dbReference type="ARBA" id="ARBA00022840"/>
    </source>
</evidence>
<dbReference type="SMR" id="A0A067GLC1"/>
<keyword evidence="5" id="KW-0067">ATP-binding</keyword>
<feature type="compositionally biased region" description="Polar residues" evidence="6">
    <location>
        <begin position="14"/>
        <end position="30"/>
    </location>
</feature>
<dbReference type="FunFam" id="3.40.50.300:FF:000129">
    <property type="entry name" value="Replication factor C subunit 5"/>
    <property type="match status" value="1"/>
</dbReference>
<dbReference type="Gene3D" id="3.40.50.300">
    <property type="entry name" value="P-loop containing nucleotide triphosphate hydrolases"/>
    <property type="match status" value="1"/>
</dbReference>
<dbReference type="PANTHER" id="PTHR11669">
    <property type="entry name" value="REPLICATION FACTOR C / DNA POLYMERASE III GAMMA-TAU SUBUNIT"/>
    <property type="match status" value="1"/>
</dbReference>
<dbReference type="InterPro" id="IPR003593">
    <property type="entry name" value="AAA+_ATPase"/>
</dbReference>
<evidence type="ECO:0000256" key="1">
    <source>
        <dbReference type="ARBA" id="ARBA00005378"/>
    </source>
</evidence>
<keyword evidence="7" id="KW-0472">Membrane</keyword>
<evidence type="ECO:0000256" key="2">
    <source>
        <dbReference type="ARBA" id="ARBA00011480"/>
    </source>
</evidence>
<dbReference type="Pfam" id="PF00004">
    <property type="entry name" value="AAA"/>
    <property type="match status" value="1"/>
</dbReference>
<dbReference type="SMART" id="SM00382">
    <property type="entry name" value="AAA"/>
    <property type="match status" value="1"/>
</dbReference>
<keyword evidence="7" id="KW-1133">Transmembrane helix</keyword>
<name>A0A067GLC1_CITSI</name>
<evidence type="ECO:0000256" key="6">
    <source>
        <dbReference type="SAM" id="MobiDB-lite"/>
    </source>
</evidence>
<comment type="similarity">
    <text evidence="1">Belongs to the activator 1 small subunits family.</text>
</comment>
<dbReference type="InterPro" id="IPR050238">
    <property type="entry name" value="DNA_Rep/Repair_Clamp_Loader"/>
</dbReference>
<dbReference type="GO" id="GO:0006260">
    <property type="term" value="P:DNA replication"/>
    <property type="evidence" value="ECO:0007669"/>
    <property type="project" value="UniProtKB-KW"/>
</dbReference>
<keyword evidence="4" id="KW-0547">Nucleotide-binding</keyword>
<evidence type="ECO:0000313" key="10">
    <source>
        <dbReference type="Proteomes" id="UP000027120"/>
    </source>
</evidence>
<evidence type="ECO:0000313" key="9">
    <source>
        <dbReference type="EMBL" id="KDO80528.1"/>
    </source>
</evidence>
<sequence>MRANFGKIHKSGKNKSPNFTQKFSTTQSSPEKSEDEVKRKMAPVLQSSQPWVEKYRPKQVKDVAHQEEVVRVLTNTLETANCPHMLFYGPPGTGKTTTALAIAHQLFGPELYKSRVLELNASDDRGINVVRTKIKTFAAVAVGSGQRRGGYPCPPYKIIILDEADSMTEDAQNALRRTMETYSKVTRFFFICNYISRCTFSALFSFLLFFMFFSLLDQISFDKEYIRIIYASTLKFLEGFGLSLTYSI</sequence>
<evidence type="ECO:0000256" key="4">
    <source>
        <dbReference type="ARBA" id="ARBA00022741"/>
    </source>
</evidence>
<dbReference type="InterPro" id="IPR003959">
    <property type="entry name" value="ATPase_AAA_core"/>
</dbReference>
<dbReference type="SUPFAM" id="SSF52540">
    <property type="entry name" value="P-loop containing nucleoside triphosphate hydrolases"/>
    <property type="match status" value="1"/>
</dbReference>